<dbReference type="InterPro" id="IPR047177">
    <property type="entry name" value="Pept_M20A"/>
</dbReference>
<dbReference type="GO" id="GO:0006629">
    <property type="term" value="P:lipid metabolic process"/>
    <property type="evidence" value="ECO:0007669"/>
    <property type="project" value="UniProtKB-ARBA"/>
</dbReference>
<dbReference type="GO" id="GO:0004181">
    <property type="term" value="F:metallocarboxypeptidase activity"/>
    <property type="evidence" value="ECO:0007669"/>
    <property type="project" value="InterPro"/>
</dbReference>
<dbReference type="Gene3D" id="3.30.70.360">
    <property type="match status" value="1"/>
</dbReference>
<feature type="active site" evidence="6">
    <location>
        <position position="184"/>
    </location>
</feature>
<evidence type="ECO:0000256" key="4">
    <source>
        <dbReference type="ARBA" id="ARBA00022801"/>
    </source>
</evidence>
<dbReference type="CDD" id="cd05674">
    <property type="entry name" value="M20_yscS"/>
    <property type="match status" value="1"/>
</dbReference>
<reference evidence="9" key="1">
    <citation type="journal article" date="2021" name="IMA Fungus">
        <title>Genomic characterization of three marine fungi, including Emericellopsis atlantica sp. nov. with signatures of a generalist lifestyle and marine biomass degradation.</title>
        <authorList>
            <person name="Hagestad O.C."/>
            <person name="Hou L."/>
            <person name="Andersen J.H."/>
            <person name="Hansen E.H."/>
            <person name="Altermark B."/>
            <person name="Li C."/>
            <person name="Kuhnert E."/>
            <person name="Cox R.J."/>
            <person name="Crous P.W."/>
            <person name="Spatafora J.W."/>
            <person name="Lail K."/>
            <person name="Amirebrahimi M."/>
            <person name="Lipzen A."/>
            <person name="Pangilinan J."/>
            <person name="Andreopoulos W."/>
            <person name="Hayes R.D."/>
            <person name="Ng V."/>
            <person name="Grigoriev I.V."/>
            <person name="Jackson S.A."/>
            <person name="Sutton T.D.S."/>
            <person name="Dobson A.D.W."/>
            <person name="Rama T."/>
        </authorList>
    </citation>
    <scope>NUCLEOTIDE SEQUENCE</scope>
    <source>
        <strain evidence="9">TRa3180A</strain>
    </source>
</reference>
<evidence type="ECO:0000256" key="6">
    <source>
        <dbReference type="PIRSR" id="PIRSR037217-1"/>
    </source>
</evidence>
<evidence type="ECO:0000259" key="8">
    <source>
        <dbReference type="Pfam" id="PF07687"/>
    </source>
</evidence>
<dbReference type="GO" id="GO:0051603">
    <property type="term" value="P:proteolysis involved in protein catabolic process"/>
    <property type="evidence" value="ECO:0007669"/>
    <property type="project" value="TreeGrafter"/>
</dbReference>
<dbReference type="AlphaFoldDB" id="A0A9P8CBJ6"/>
<dbReference type="GO" id="GO:0046872">
    <property type="term" value="F:metal ion binding"/>
    <property type="evidence" value="ECO:0007669"/>
    <property type="project" value="UniProtKB-KW"/>
</dbReference>
<feature type="binding site" evidence="7">
    <location>
        <position position="217"/>
    </location>
    <ligand>
        <name>Zn(2+)</name>
        <dbReference type="ChEBI" id="CHEBI:29105"/>
        <label>2</label>
    </ligand>
</feature>
<dbReference type="InterPro" id="IPR017141">
    <property type="entry name" value="Pept_M20_carboxypep"/>
</dbReference>
<dbReference type="GO" id="GO:0043604">
    <property type="term" value="P:amide biosynthetic process"/>
    <property type="evidence" value="ECO:0007669"/>
    <property type="project" value="UniProtKB-ARBA"/>
</dbReference>
<dbReference type="GO" id="GO:0016810">
    <property type="term" value="F:hydrolase activity, acting on carbon-nitrogen (but not peptide) bonds"/>
    <property type="evidence" value="ECO:0007669"/>
    <property type="project" value="UniProtKB-ARBA"/>
</dbReference>
<keyword evidence="2" id="KW-0645">Protease</keyword>
<dbReference type="PIRSF" id="PIRSF037217">
    <property type="entry name" value="Carboxypeptidase_S"/>
    <property type="match status" value="1"/>
</dbReference>
<feature type="binding site" evidence="7">
    <location>
        <position position="252"/>
    </location>
    <ligand>
        <name>Zn(2+)</name>
        <dbReference type="ChEBI" id="CHEBI:29105"/>
        <label>1</label>
    </ligand>
</feature>
<evidence type="ECO:0000256" key="2">
    <source>
        <dbReference type="ARBA" id="ARBA00022670"/>
    </source>
</evidence>
<dbReference type="SUPFAM" id="SSF53187">
    <property type="entry name" value="Zn-dependent exopeptidases"/>
    <property type="match status" value="1"/>
</dbReference>
<evidence type="ECO:0000256" key="3">
    <source>
        <dbReference type="ARBA" id="ARBA00022723"/>
    </source>
</evidence>
<dbReference type="GO" id="GO:1990845">
    <property type="term" value="P:adaptive thermogenesis"/>
    <property type="evidence" value="ECO:0007669"/>
    <property type="project" value="UniProtKB-ARBA"/>
</dbReference>
<accession>A0A9P8CBJ6</accession>
<dbReference type="InterPro" id="IPR036264">
    <property type="entry name" value="Bact_exopeptidase_dim_dom"/>
</dbReference>
<keyword evidence="3 7" id="KW-0479">Metal-binding</keyword>
<proteinExistence type="inferred from homology"/>
<feature type="binding site" evidence="7">
    <location>
        <position position="217"/>
    </location>
    <ligand>
        <name>Zn(2+)</name>
        <dbReference type="ChEBI" id="CHEBI:29105"/>
        <label>1</label>
    </ligand>
</feature>
<dbReference type="GO" id="GO:0005576">
    <property type="term" value="C:extracellular region"/>
    <property type="evidence" value="ECO:0007669"/>
    <property type="project" value="UniProtKB-ARBA"/>
</dbReference>
<dbReference type="FunFam" id="3.40.630.10:FF:000027">
    <property type="entry name" value="N-fatty-acyl-amino acid synthase/hydrolase PM20D1"/>
    <property type="match status" value="1"/>
</dbReference>
<dbReference type="Gene3D" id="3.40.630.10">
    <property type="entry name" value="Zn peptidases"/>
    <property type="match status" value="1"/>
</dbReference>
<evidence type="ECO:0000256" key="7">
    <source>
        <dbReference type="PIRSR" id="PIRSR037217-2"/>
    </source>
</evidence>
<sequence>MSYNEKEIMGYIPISNGTPPSPSPSPVHGSLTWKRAVTNTLKLAVVSTAVYTYIAWPLSDSHVYGPKVNFKSQCAQVESLFPNNTSPALDAILPTILSDEYRETSIKYLQNAVKIPTMTYDGEGPPGEDPRQDVFYEFADYLKTAFPLGHKAMSLDKVNTHGLLYTWQGSDSSLKPTLLMAHQDVVPVPESTIPTWDYPPFGGDYDGRFIWGRGSSDCKNQLIGIFESIELLLQADFKPTRTVILSFGFDEEVGGYMGAGHLAPFILEKYGKDSIAVIIDEGMGIQNLWGVLVAQPGVAEKGAIDVTITIRMPGGHSSVPPPHTSIGVLSELIQLIESDTWPTYLDPLNPYYSTLQCGAAYAPEFPKNLNKLLTRSKRDAPKLCMKKDLLAEEAAKESLFHKYLMTTSIAVDVISGGEKINALPEEVTAVVNHRVNIGDTTDLVKLKIARIAGHVAKKHNLTVHAYDGVINSSSIMLDATRTLEPAPITPSTVDTVTPWSVLSGTTRAQYGTEVVMSPGLMTGNTDTRFYWELSKNIFRYDPGYDRDGDDSIGRIHTVNERISVKAHIETVKWFVQFIRNIDEAKMA</sequence>
<dbReference type="InterPro" id="IPR001261">
    <property type="entry name" value="ArgE/DapE_CS"/>
</dbReference>
<feature type="binding site" evidence="7">
    <location>
        <position position="182"/>
    </location>
    <ligand>
        <name>Zn(2+)</name>
        <dbReference type="ChEBI" id="CHEBI:29105"/>
        <label>2</label>
    </ligand>
</feature>
<comment type="caution">
    <text evidence="9">The sequence shown here is derived from an EMBL/GenBank/DDBJ whole genome shotgun (WGS) entry which is preliminary data.</text>
</comment>
<feature type="active site" description="Proton acceptor" evidence="6">
    <location>
        <position position="251"/>
    </location>
</feature>
<dbReference type="GO" id="GO:0006520">
    <property type="term" value="P:amino acid metabolic process"/>
    <property type="evidence" value="ECO:0007669"/>
    <property type="project" value="UniProtKB-ARBA"/>
</dbReference>
<dbReference type="EMBL" id="MU254375">
    <property type="protein sequence ID" value="KAG9240672.1"/>
    <property type="molecule type" value="Genomic_DNA"/>
</dbReference>
<dbReference type="Gene3D" id="1.10.150.900">
    <property type="match status" value="1"/>
</dbReference>
<feature type="binding site" evidence="7">
    <location>
        <position position="280"/>
    </location>
    <ligand>
        <name>Zn(2+)</name>
        <dbReference type="ChEBI" id="CHEBI:29105"/>
        <label>2</label>
    </ligand>
</feature>
<feature type="binding site" evidence="7">
    <location>
        <position position="556"/>
    </location>
    <ligand>
        <name>Zn(2+)</name>
        <dbReference type="ChEBI" id="CHEBI:29105"/>
        <label>1</label>
    </ligand>
</feature>
<organism evidence="9 10">
    <name type="scientific">Calycina marina</name>
    <dbReference type="NCBI Taxonomy" id="1763456"/>
    <lineage>
        <taxon>Eukaryota</taxon>
        <taxon>Fungi</taxon>
        <taxon>Dikarya</taxon>
        <taxon>Ascomycota</taxon>
        <taxon>Pezizomycotina</taxon>
        <taxon>Leotiomycetes</taxon>
        <taxon>Helotiales</taxon>
        <taxon>Pezizellaceae</taxon>
        <taxon>Calycina</taxon>
    </lineage>
</organism>
<dbReference type="GO" id="GO:0043605">
    <property type="term" value="P:amide catabolic process"/>
    <property type="evidence" value="ECO:0007669"/>
    <property type="project" value="UniProtKB-ARBA"/>
</dbReference>
<dbReference type="InterPro" id="IPR002933">
    <property type="entry name" value="Peptidase_M20"/>
</dbReference>
<dbReference type="PROSITE" id="PS00759">
    <property type="entry name" value="ARGE_DAPE_CPG2_2"/>
    <property type="match status" value="1"/>
</dbReference>
<gene>
    <name evidence="9" type="ORF">BJ878DRAFT_524940</name>
</gene>
<dbReference type="SUPFAM" id="SSF55031">
    <property type="entry name" value="Bacterial exopeptidase dimerisation domain"/>
    <property type="match status" value="1"/>
</dbReference>
<evidence type="ECO:0000256" key="1">
    <source>
        <dbReference type="ARBA" id="ARBA00006247"/>
    </source>
</evidence>
<dbReference type="Pfam" id="PF01546">
    <property type="entry name" value="Peptidase_M20"/>
    <property type="match status" value="1"/>
</dbReference>
<dbReference type="OrthoDB" id="3064516at2759"/>
<feature type="domain" description="Peptidase M20 dimerisation" evidence="8">
    <location>
        <begin position="298"/>
        <end position="459"/>
    </location>
</feature>
<dbReference type="GO" id="GO:0000328">
    <property type="term" value="C:fungal-type vacuole lumen"/>
    <property type="evidence" value="ECO:0007669"/>
    <property type="project" value="TreeGrafter"/>
</dbReference>
<keyword evidence="5 7" id="KW-0862">Zinc</keyword>
<keyword evidence="10" id="KW-1185">Reference proteome</keyword>
<evidence type="ECO:0000313" key="10">
    <source>
        <dbReference type="Proteomes" id="UP000887226"/>
    </source>
</evidence>
<dbReference type="Pfam" id="PF07687">
    <property type="entry name" value="M20_dimer"/>
    <property type="match status" value="1"/>
</dbReference>
<keyword evidence="4" id="KW-0378">Hydrolase</keyword>
<dbReference type="FunFam" id="1.10.150.900:FF:000003">
    <property type="entry name" value="N-fatty-acyl-amino acid synthase/hydrolase PM20D1"/>
    <property type="match status" value="1"/>
</dbReference>
<dbReference type="PANTHER" id="PTHR45962">
    <property type="entry name" value="N-FATTY-ACYL-AMINO ACID SYNTHASE/HYDROLASE PM20D1"/>
    <property type="match status" value="1"/>
</dbReference>
<evidence type="ECO:0000313" key="9">
    <source>
        <dbReference type="EMBL" id="KAG9240672.1"/>
    </source>
</evidence>
<comment type="similarity">
    <text evidence="1">Belongs to the peptidase M20A family.</text>
</comment>
<protein>
    <recommendedName>
        <fullName evidence="8">Peptidase M20 dimerisation domain-containing protein</fullName>
    </recommendedName>
</protein>
<dbReference type="PANTHER" id="PTHR45962:SF1">
    <property type="entry name" value="N-FATTY-ACYL-AMINO ACID SYNTHASE_HYDROLASE PM20D1"/>
    <property type="match status" value="1"/>
</dbReference>
<evidence type="ECO:0000256" key="5">
    <source>
        <dbReference type="ARBA" id="ARBA00022833"/>
    </source>
</evidence>
<dbReference type="Proteomes" id="UP000887226">
    <property type="component" value="Unassembled WGS sequence"/>
</dbReference>
<dbReference type="InterPro" id="IPR011650">
    <property type="entry name" value="Peptidase_M20_dimer"/>
</dbReference>
<name>A0A9P8CBJ6_9HELO</name>